<evidence type="ECO:0008006" key="4">
    <source>
        <dbReference type="Google" id="ProtNLM"/>
    </source>
</evidence>
<accession>A0ABT4A5I1</accession>
<evidence type="ECO:0000313" key="2">
    <source>
        <dbReference type="EMBL" id="MCY1076902.1"/>
    </source>
</evidence>
<reference evidence="2 3" key="1">
    <citation type="submission" date="2022-11" db="EMBL/GenBank/DDBJ databases">
        <title>Minimal conservation of predation-associated metabolite biosynthetic gene clusters underscores biosynthetic potential of Myxococcota including descriptions for ten novel species: Archangium lansinium sp. nov., Myxococcus landrumus sp. nov., Nannocystis bai.</title>
        <authorList>
            <person name="Ahearne A."/>
            <person name="Stevens C."/>
            <person name="Phillips K."/>
        </authorList>
    </citation>
    <scope>NUCLEOTIDE SEQUENCE [LARGE SCALE GENOMIC DNA]</scope>
    <source>
        <strain evidence="2 3">MIWBW</strain>
    </source>
</reference>
<evidence type="ECO:0000256" key="1">
    <source>
        <dbReference type="SAM" id="SignalP"/>
    </source>
</evidence>
<comment type="caution">
    <text evidence="2">The sequence shown here is derived from an EMBL/GenBank/DDBJ whole genome shotgun (WGS) entry which is preliminary data.</text>
</comment>
<dbReference type="Proteomes" id="UP001207654">
    <property type="component" value="Unassembled WGS sequence"/>
</dbReference>
<name>A0ABT4A5I1_9BACT</name>
<protein>
    <recommendedName>
        <fullName evidence="4">Lipoprotein</fullName>
    </recommendedName>
</protein>
<feature type="signal peptide" evidence="1">
    <location>
        <begin position="1"/>
        <end position="21"/>
    </location>
</feature>
<keyword evidence="1" id="KW-0732">Signal</keyword>
<dbReference type="RefSeq" id="WP_267535763.1">
    <property type="nucleotide sequence ID" value="NZ_JAPNKA010000001.1"/>
</dbReference>
<proteinExistence type="predicted"/>
<keyword evidence="3" id="KW-1185">Reference proteome</keyword>
<feature type="chain" id="PRO_5047176338" description="Lipoprotein" evidence="1">
    <location>
        <begin position="22"/>
        <end position="519"/>
    </location>
</feature>
<evidence type="ECO:0000313" key="3">
    <source>
        <dbReference type="Proteomes" id="UP001207654"/>
    </source>
</evidence>
<organism evidence="2 3">
    <name type="scientific">Archangium lansingense</name>
    <dbReference type="NCBI Taxonomy" id="2995310"/>
    <lineage>
        <taxon>Bacteria</taxon>
        <taxon>Pseudomonadati</taxon>
        <taxon>Myxococcota</taxon>
        <taxon>Myxococcia</taxon>
        <taxon>Myxococcales</taxon>
        <taxon>Cystobacterineae</taxon>
        <taxon>Archangiaceae</taxon>
        <taxon>Archangium</taxon>
    </lineage>
</organism>
<sequence length="519" mass="57651">MRAVQAMFIVVGVLCAVPARAAAPVEAGKVYSGSEGEQVAVVPLSPVESKKALLQVQGTGSELDGKVLPYEVDDSSGDNAYYRTELRGRRWSTLIMRSSGGGRRIYYLNVPGRRDGITVTFDEARTKTLKGEDVYAQHQKQKADGTVTRLMAFDRKAETAQAEKSLSEPVKSMNAACGTSATVAIDWNSISDELLKTYSISSYCESPFTALEKLCASPEGKKAVQAQVKEVSCRFGDAMKLEVQGGKVAWTTAKDAANQEEFATKYYTENLESARGQGEKLAERLRLEQIRVCTDGKGHYVAMMPHETQRVELAYGDAKRLVKVASPPWVLTGYHFLEPRFFNKTMNPSFRGLDMRVYSEVELDEEKKTCAVRCGAQTIPFTLLESEKAQELVQKATIEPNPQKFVPYALLRDQKGRYYLVERGFHQSEERSFRVSIGPKGGLQQQKMTDIVSDSEGEIFATKKGELRLLVDRAAPSSWIENKKKIELRAVPIEENLPLIYNELGVYTGARLGTPCDDQ</sequence>
<gene>
    <name evidence="2" type="ORF">OV287_20695</name>
</gene>
<dbReference type="EMBL" id="JAPNKA010000001">
    <property type="protein sequence ID" value="MCY1076902.1"/>
    <property type="molecule type" value="Genomic_DNA"/>
</dbReference>